<sequence length="64" mass="7606">MPYSYSITTYCFNTAKLRNSPVIKQKTSDIKDFFCDFLHFSLDFICFLKVNNYICSIILNIIHR</sequence>
<evidence type="ECO:0000313" key="2">
    <source>
        <dbReference type="Proteomes" id="UP000003155"/>
    </source>
</evidence>
<reference evidence="1 2" key="1">
    <citation type="submission" date="2011-02" db="EMBL/GenBank/DDBJ databases">
        <authorList>
            <person name="Durkin A.S."/>
            <person name="Madupu R."/>
            <person name="Torralba M."/>
            <person name="Gillis M."/>
            <person name="Methe B."/>
            <person name="Sutton G."/>
            <person name="Nelson K.E."/>
        </authorList>
    </citation>
    <scope>NUCLEOTIDE SEQUENCE [LARGE SCALE GENOMIC DNA]</scope>
    <source>
        <strain evidence="1 2">CRIS 18C-A</strain>
    </source>
</reference>
<protein>
    <submittedName>
        <fullName evidence="1">Conserved domain protein</fullName>
    </submittedName>
</protein>
<proteinExistence type="predicted"/>
<organism evidence="1 2">
    <name type="scientific">Prevotella denticola CRIS 18C-A</name>
    <dbReference type="NCBI Taxonomy" id="944557"/>
    <lineage>
        <taxon>Bacteria</taxon>
        <taxon>Pseudomonadati</taxon>
        <taxon>Bacteroidota</taxon>
        <taxon>Bacteroidia</taxon>
        <taxon>Bacteroidales</taxon>
        <taxon>Prevotellaceae</taxon>
        <taxon>Prevotella</taxon>
    </lineage>
</organism>
<comment type="caution">
    <text evidence="1">The sequence shown here is derived from an EMBL/GenBank/DDBJ whole genome shotgun (WGS) entry which is preliminary data.</text>
</comment>
<keyword evidence="2" id="KW-1185">Reference proteome</keyword>
<evidence type="ECO:0000313" key="1">
    <source>
        <dbReference type="EMBL" id="EGC85336.1"/>
    </source>
</evidence>
<gene>
    <name evidence="1" type="ORF">HMPREF9303_0543</name>
</gene>
<accession>F0HA54</accession>
<dbReference type="EMBL" id="AEXO01000100">
    <property type="protein sequence ID" value="EGC85336.1"/>
    <property type="molecule type" value="Genomic_DNA"/>
</dbReference>
<dbReference type="Proteomes" id="UP000003155">
    <property type="component" value="Unassembled WGS sequence"/>
</dbReference>
<name>F0HA54_9BACT</name>
<dbReference type="AlphaFoldDB" id="F0HA54"/>